<proteinExistence type="predicted"/>
<reference evidence="2 3" key="1">
    <citation type="submission" date="2019-06" db="EMBL/GenBank/DDBJ databases">
        <title>Genome of Methylobacterium sp. 17Sr1-39.</title>
        <authorList>
            <person name="Seo T."/>
        </authorList>
    </citation>
    <scope>NUCLEOTIDE SEQUENCE [LARGE SCALE GENOMIC DNA]</scope>
    <source>
        <strain evidence="2 3">17Sr1-39</strain>
    </source>
</reference>
<feature type="domain" description="Phage neck terminator protein gp12-like" evidence="1">
    <location>
        <begin position="24"/>
        <end position="169"/>
    </location>
</feature>
<comment type="caution">
    <text evidence="2">The sequence shown here is derived from an EMBL/GenBank/DDBJ whole genome shotgun (WGS) entry which is preliminary data.</text>
</comment>
<dbReference type="EMBL" id="VDDA01000002">
    <property type="protein sequence ID" value="TNC14912.1"/>
    <property type="molecule type" value="Genomic_DNA"/>
</dbReference>
<dbReference type="OrthoDB" id="8450705at2"/>
<dbReference type="NCBIfam" id="NF047498">
    <property type="entry name" value="LIC_12616_fam"/>
    <property type="match status" value="1"/>
</dbReference>
<evidence type="ECO:0000313" key="2">
    <source>
        <dbReference type="EMBL" id="TNC14912.1"/>
    </source>
</evidence>
<dbReference type="RefSeq" id="WP_139034453.1">
    <property type="nucleotide sequence ID" value="NZ_VDDA01000002.1"/>
</dbReference>
<evidence type="ECO:0000313" key="3">
    <source>
        <dbReference type="Proteomes" id="UP000305267"/>
    </source>
</evidence>
<name>A0A5C4LPZ3_9HYPH</name>
<dbReference type="AlphaFoldDB" id="A0A5C4LPZ3"/>
<dbReference type="Pfam" id="PF23961">
    <property type="entry name" value="Phage_tail_terminator_9"/>
    <property type="match status" value="1"/>
</dbReference>
<evidence type="ECO:0000259" key="1">
    <source>
        <dbReference type="Pfam" id="PF23961"/>
    </source>
</evidence>
<gene>
    <name evidence="2" type="ORF">FF100_04875</name>
</gene>
<accession>A0A5C4LPZ3</accession>
<dbReference type="Proteomes" id="UP000305267">
    <property type="component" value="Unassembled WGS sequence"/>
</dbReference>
<keyword evidence="3" id="KW-1185">Reference proteome</keyword>
<protein>
    <recommendedName>
        <fullName evidence="1">Phage neck terminator protein gp12-like domain-containing protein</fullName>
    </recommendedName>
</protein>
<dbReference type="InterPro" id="IPR057087">
    <property type="entry name" value="Gp12-like"/>
</dbReference>
<organism evidence="2 3">
    <name type="scientific">Methylobacterium terricola</name>
    <dbReference type="NCBI Taxonomy" id="2583531"/>
    <lineage>
        <taxon>Bacteria</taxon>
        <taxon>Pseudomonadati</taxon>
        <taxon>Pseudomonadota</taxon>
        <taxon>Alphaproteobacteria</taxon>
        <taxon>Hyphomicrobiales</taxon>
        <taxon>Methylobacteriaceae</taxon>
        <taxon>Methylobacterium</taxon>
    </lineage>
</organism>
<sequence length="190" mass="21181">MTEDEAYRRLWTFLVEVDAESVVLGQTRQALEDVVFHHQRAPRPEGPYAQLTPLGSRDTGEGHALCYEAVTIGGEERIVERRTEGVAYGWRIDVYATEAGDYARAFRAALLSARAQLHFLPFVVTEVAEITQSTDRQQENWEARANFSVTLSGSRTQRTLIDVIERGHIAIAGVRGGGSVIQDSIEYAKD</sequence>